<accession>A0A9J6C9K1</accession>
<comment type="caution">
    <text evidence="3">The sequence shown here is derived from an EMBL/GenBank/DDBJ whole genome shotgun (WGS) entry which is preliminary data.</text>
</comment>
<organism evidence="3 4">
    <name type="scientific">Polypedilum vanderplanki</name>
    <name type="common">Sleeping chironomid midge</name>
    <dbReference type="NCBI Taxonomy" id="319348"/>
    <lineage>
        <taxon>Eukaryota</taxon>
        <taxon>Metazoa</taxon>
        <taxon>Ecdysozoa</taxon>
        <taxon>Arthropoda</taxon>
        <taxon>Hexapoda</taxon>
        <taxon>Insecta</taxon>
        <taxon>Pterygota</taxon>
        <taxon>Neoptera</taxon>
        <taxon>Endopterygota</taxon>
        <taxon>Diptera</taxon>
        <taxon>Nematocera</taxon>
        <taxon>Chironomoidea</taxon>
        <taxon>Chironomidae</taxon>
        <taxon>Chironominae</taxon>
        <taxon>Polypedilum</taxon>
        <taxon>Polypedilum</taxon>
    </lineage>
</organism>
<sequence length="215" mass="23096">MLKSLAIIAIFGFVQINAQGDEFCVQCESSSTNFDCVLTENLDRFVTACPTNNRTGSCFTQITSEGFTRRGCGSQLNGAECVGELCNVCQLIAGSSSACNNILVLPQDRLTCHECSGEMDSTCGNLNGTDLRPIVCPIFRNDDRCYATRAGGRVRRGCESNAPSGLCNNNACTFCLGHGCNNFNGPELNSAFGIQIEKSLLLAIIAVFSLRFLNN</sequence>
<dbReference type="InterPro" id="IPR008472">
    <property type="entry name" value="DUF753"/>
</dbReference>
<evidence type="ECO:0000313" key="3">
    <source>
        <dbReference type="EMBL" id="KAG5678318.1"/>
    </source>
</evidence>
<dbReference type="AlphaFoldDB" id="A0A9J6C9K1"/>
<evidence type="ECO:0000313" key="4">
    <source>
        <dbReference type="Proteomes" id="UP001107558"/>
    </source>
</evidence>
<reference evidence="3" key="1">
    <citation type="submission" date="2021-03" db="EMBL/GenBank/DDBJ databases">
        <title>Chromosome level genome of the anhydrobiotic midge Polypedilum vanderplanki.</title>
        <authorList>
            <person name="Yoshida Y."/>
            <person name="Kikawada T."/>
            <person name="Gusev O."/>
        </authorList>
    </citation>
    <scope>NUCLEOTIDE SEQUENCE</scope>
    <source>
        <strain evidence="3">NIAS01</strain>
        <tissue evidence="3">Whole body or cell culture</tissue>
    </source>
</reference>
<protein>
    <recommendedName>
        <fullName evidence="2">DUF753 domain-containing protein</fullName>
    </recommendedName>
</protein>
<evidence type="ECO:0000256" key="1">
    <source>
        <dbReference type="SAM" id="SignalP"/>
    </source>
</evidence>
<feature type="signal peptide" evidence="1">
    <location>
        <begin position="1"/>
        <end position="20"/>
    </location>
</feature>
<dbReference type="OrthoDB" id="7971963at2759"/>
<dbReference type="EMBL" id="JADBJN010000002">
    <property type="protein sequence ID" value="KAG5678318.1"/>
    <property type="molecule type" value="Genomic_DNA"/>
</dbReference>
<gene>
    <name evidence="3" type="ORF">PVAND_008003</name>
</gene>
<keyword evidence="1" id="KW-0732">Signal</keyword>
<dbReference type="PANTHER" id="PTHR21721:SF25">
    <property type="entry name" value="LP18071P"/>
    <property type="match status" value="1"/>
</dbReference>
<dbReference type="Pfam" id="PF05444">
    <property type="entry name" value="DUF753"/>
    <property type="match status" value="1"/>
</dbReference>
<proteinExistence type="predicted"/>
<feature type="domain" description="DUF753" evidence="2">
    <location>
        <begin position="111"/>
        <end position="181"/>
    </location>
</feature>
<name>A0A9J6C9K1_POLVA</name>
<evidence type="ECO:0000259" key="2">
    <source>
        <dbReference type="Pfam" id="PF05444"/>
    </source>
</evidence>
<feature type="chain" id="PRO_5039946858" description="DUF753 domain-containing protein" evidence="1">
    <location>
        <begin position="21"/>
        <end position="215"/>
    </location>
</feature>
<dbReference type="Proteomes" id="UP001107558">
    <property type="component" value="Chromosome 2"/>
</dbReference>
<dbReference type="PANTHER" id="PTHR21721">
    <property type="entry name" value="GH09876P-RELATED"/>
    <property type="match status" value="1"/>
</dbReference>
<keyword evidence="4" id="KW-1185">Reference proteome</keyword>